<name>A0A1S3HUH2_LINAN</name>
<feature type="chain" id="PRO_5010273525" evidence="2">
    <location>
        <begin position="22"/>
        <end position="594"/>
    </location>
</feature>
<dbReference type="GO" id="GO:0042765">
    <property type="term" value="C:GPI-anchor transamidase complex"/>
    <property type="evidence" value="ECO:0007669"/>
    <property type="project" value="InterPro"/>
</dbReference>
<dbReference type="STRING" id="7574.A0A1S3HUH2"/>
<evidence type="ECO:0000256" key="2">
    <source>
        <dbReference type="SAM" id="SignalP"/>
    </source>
</evidence>
<dbReference type="PANTHER" id="PTHR12959:SF11">
    <property type="entry name" value="GPI TRANSAMIDASE COMPONENT PIG-T"/>
    <property type="match status" value="1"/>
</dbReference>
<dbReference type="FunCoup" id="A0A1S3HUH2">
    <property type="interactions" value="1659"/>
</dbReference>
<protein>
    <submittedName>
        <fullName evidence="4">GPI transamidase component PIG-T</fullName>
    </submittedName>
</protein>
<feature type="region of interest" description="Disordered" evidence="1">
    <location>
        <begin position="572"/>
        <end position="594"/>
    </location>
</feature>
<dbReference type="AlphaFoldDB" id="A0A1S3HUH2"/>
<dbReference type="InterPro" id="IPR007245">
    <property type="entry name" value="PIG-T"/>
</dbReference>
<proteinExistence type="predicted"/>
<reference evidence="4" key="1">
    <citation type="submission" date="2025-08" db="UniProtKB">
        <authorList>
            <consortium name="RefSeq"/>
        </authorList>
    </citation>
    <scope>IDENTIFICATION</scope>
    <source>
        <tissue evidence="4">Gonads</tissue>
    </source>
</reference>
<evidence type="ECO:0000256" key="1">
    <source>
        <dbReference type="SAM" id="MobiDB-lite"/>
    </source>
</evidence>
<gene>
    <name evidence="4" type="primary">LOC106158289</name>
</gene>
<dbReference type="PANTHER" id="PTHR12959">
    <property type="entry name" value="GPI TRANSAMIDASE COMPONENT PIG-T-RELATED"/>
    <property type="match status" value="1"/>
</dbReference>
<evidence type="ECO:0000313" key="3">
    <source>
        <dbReference type="Proteomes" id="UP000085678"/>
    </source>
</evidence>
<dbReference type="KEGG" id="lak:106158289"/>
<dbReference type="OrthoDB" id="331263at2759"/>
<feature type="compositionally biased region" description="Basic and acidic residues" evidence="1">
    <location>
        <begin position="574"/>
        <end position="594"/>
    </location>
</feature>
<dbReference type="RefSeq" id="XP_013389668.1">
    <property type="nucleotide sequence ID" value="XM_013534214.1"/>
</dbReference>
<sequence>MAAPMIMRLFFAGSFLSLISGVHVADVFNEELLIKPLDSGHVYAHFQFTTKWDIDIQTQQNFTHYGLFPKSLGEVLAKYSVHELHLSLTQGLWRHRIWGYPVVSAPPGAELWAWFKRDTTNIDKKWSDLVNALSGLFCASLNFMDKTATVSPKLSFRPLGAADQWIATNSTYLRYAAMPGEMVCTENLTPWKKLLPCDTKAGLSTFFKSGKLYDTSYHSLGVYYKSVCTDAECDTTGVELVQSLAVVYEPPVRQGGKQDWSFKSLFGRFLTNSCPVAEASHILVDITGNKTLAYHFHLSPPPDRVETATRGGDKRKFAIYDAKKRPPSGLNLAAKYNRNVIYKQPQPPQLHAHRFITGFGQENGGIVTMLFNTDPKENLTVIYMEMVPWFIKMYFHTLKVEIDGMQENPLHIHYVQAKDRQQPCLMEVILKLPANTTTKVSIDFDRTFLKWTEYPPDANHGFYVTSAVVSTVLSHAGQYTALPQHSDKLISLLSLNDDISSEFLLRIHTETLLVSLPTPDFSMPYNVICLACTVVAIGFGSVHNLTTRQFIEVDPTKNKGFLSNIKDKLKRKKKETDAKVHKEEKSDSIEEKKS</sequence>
<accession>A0A1S3HUH2</accession>
<organism evidence="3 4">
    <name type="scientific">Lingula anatina</name>
    <name type="common">Brachiopod</name>
    <name type="synonym">Lingula unguis</name>
    <dbReference type="NCBI Taxonomy" id="7574"/>
    <lineage>
        <taxon>Eukaryota</taxon>
        <taxon>Metazoa</taxon>
        <taxon>Spiralia</taxon>
        <taxon>Lophotrochozoa</taxon>
        <taxon>Brachiopoda</taxon>
        <taxon>Linguliformea</taxon>
        <taxon>Lingulata</taxon>
        <taxon>Lingulida</taxon>
        <taxon>Linguloidea</taxon>
        <taxon>Lingulidae</taxon>
        <taxon>Lingula</taxon>
    </lineage>
</organism>
<dbReference type="InParanoid" id="A0A1S3HUH2"/>
<dbReference type="Proteomes" id="UP000085678">
    <property type="component" value="Unplaced"/>
</dbReference>
<evidence type="ECO:0000313" key="4">
    <source>
        <dbReference type="RefSeq" id="XP_013389668.1"/>
    </source>
</evidence>
<keyword evidence="2" id="KW-0732">Signal</keyword>
<keyword evidence="3" id="KW-1185">Reference proteome</keyword>
<dbReference type="Pfam" id="PF04113">
    <property type="entry name" value="Gpi16"/>
    <property type="match status" value="2"/>
</dbReference>
<dbReference type="OMA" id="NHGHYIG"/>
<dbReference type="GO" id="GO:0016255">
    <property type="term" value="P:attachment of GPI anchor to protein"/>
    <property type="evidence" value="ECO:0007669"/>
    <property type="project" value="InterPro"/>
</dbReference>
<feature type="signal peptide" evidence="2">
    <location>
        <begin position="1"/>
        <end position="21"/>
    </location>
</feature>
<dbReference type="GeneID" id="106158289"/>